<name>A0A146KYR1_LYGHE</name>
<evidence type="ECO:0000256" key="1">
    <source>
        <dbReference type="SAM" id="Coils"/>
    </source>
</evidence>
<keyword evidence="1" id="KW-0175">Coiled coil</keyword>
<gene>
    <name evidence="2" type="ORF">g.28601</name>
</gene>
<feature type="non-terminal residue" evidence="2">
    <location>
        <position position="137"/>
    </location>
</feature>
<dbReference type="EMBL" id="GDHC01017321">
    <property type="protein sequence ID" value="JAQ01308.1"/>
    <property type="molecule type" value="Transcribed_RNA"/>
</dbReference>
<proteinExistence type="predicted"/>
<feature type="coiled-coil region" evidence="1">
    <location>
        <begin position="93"/>
        <end position="120"/>
    </location>
</feature>
<sequence>MMQPQVDLRLGQPPADSWKDYGQQIAAIYERELAKSGEDTITPVPTENPLYMLKVVADLIGVAVTHENPFVRTTNGDASVLALSEVARWLLAFQRIARERDELLQNRVEWETERRRLMESLERISRSVEESQPSTVE</sequence>
<organism evidence="2">
    <name type="scientific">Lygus hesperus</name>
    <name type="common">Western plant bug</name>
    <dbReference type="NCBI Taxonomy" id="30085"/>
    <lineage>
        <taxon>Eukaryota</taxon>
        <taxon>Metazoa</taxon>
        <taxon>Ecdysozoa</taxon>
        <taxon>Arthropoda</taxon>
        <taxon>Hexapoda</taxon>
        <taxon>Insecta</taxon>
        <taxon>Pterygota</taxon>
        <taxon>Neoptera</taxon>
        <taxon>Paraneoptera</taxon>
        <taxon>Hemiptera</taxon>
        <taxon>Heteroptera</taxon>
        <taxon>Panheteroptera</taxon>
        <taxon>Cimicomorpha</taxon>
        <taxon>Miridae</taxon>
        <taxon>Mirini</taxon>
        <taxon>Lygus</taxon>
    </lineage>
</organism>
<accession>A0A146KYR1</accession>
<dbReference type="AlphaFoldDB" id="A0A146KYR1"/>
<evidence type="ECO:0000313" key="2">
    <source>
        <dbReference type="EMBL" id="JAQ01308.1"/>
    </source>
</evidence>
<protein>
    <submittedName>
        <fullName evidence="2">Uncharacterized protein</fullName>
    </submittedName>
</protein>
<reference evidence="2" key="1">
    <citation type="journal article" date="2016" name="Gigascience">
        <title>De novo construction of an expanded transcriptome assembly for the western tarnished plant bug, Lygus hesperus.</title>
        <authorList>
            <person name="Tassone E.E."/>
            <person name="Geib S.M."/>
            <person name="Hall B."/>
            <person name="Fabrick J.A."/>
            <person name="Brent C.S."/>
            <person name="Hull J.J."/>
        </authorList>
    </citation>
    <scope>NUCLEOTIDE SEQUENCE</scope>
</reference>